<name>G5K832_9STRE</name>
<evidence type="ECO:0000313" key="1">
    <source>
        <dbReference type="EMBL" id="EHI65014.1"/>
    </source>
</evidence>
<reference evidence="1 2" key="1">
    <citation type="journal article" date="2014" name="Int. J. Syst. Evol. Microbiol.">
        <title>Phylogenomics and the dynamic genome evolution of the genus Streptococcus.</title>
        <authorList>
            <consortium name="The Broad Institute Genome Sequencing Platform"/>
            <person name="Richards V.P."/>
            <person name="Palmer S.R."/>
            <person name="Pavinski Bitar P.D."/>
            <person name="Qin X."/>
            <person name="Weinstock G.M."/>
            <person name="Highlander S.K."/>
            <person name="Town C.D."/>
            <person name="Burne R.A."/>
            <person name="Stanhope M.J."/>
        </authorList>
    </citation>
    <scope>NUCLEOTIDE SEQUENCE [LARGE SCALE GENOMIC DNA]</scope>
    <source>
        <strain evidence="1 2">LQ 940-04</strain>
    </source>
</reference>
<sequence length="67" mass="7601">MIESLIISLITVGKSLKEYYITGIVRNKSKKGLVFTKQLAKGEVAMTFERFEQTGNFLGRLFEKSLV</sequence>
<comment type="caution">
    <text evidence="1">The sequence shown here is derived from an EMBL/GenBank/DDBJ whole genome shotgun (WGS) entry which is preliminary data.</text>
</comment>
<dbReference type="Proteomes" id="UP000003217">
    <property type="component" value="Unassembled WGS sequence"/>
</dbReference>
<proteinExistence type="predicted"/>
<protein>
    <submittedName>
        <fullName evidence="1">Uncharacterized protein</fullName>
    </submittedName>
</protein>
<evidence type="ECO:0000313" key="2">
    <source>
        <dbReference type="Proteomes" id="UP000003217"/>
    </source>
</evidence>
<gene>
    <name evidence="1" type="ORF">STRPS_1430</name>
</gene>
<accession>G5K832</accession>
<dbReference type="EMBL" id="AEUY02000005">
    <property type="protein sequence ID" value="EHI65014.1"/>
    <property type="molecule type" value="Genomic_DNA"/>
</dbReference>
<keyword evidence="2" id="KW-1185">Reference proteome</keyword>
<dbReference type="AlphaFoldDB" id="G5K832"/>
<organism evidence="1 2">
    <name type="scientific">Streptococcus pseudoporcinus LQ 940-04</name>
    <dbReference type="NCBI Taxonomy" id="875093"/>
    <lineage>
        <taxon>Bacteria</taxon>
        <taxon>Bacillati</taxon>
        <taxon>Bacillota</taxon>
        <taxon>Bacilli</taxon>
        <taxon>Lactobacillales</taxon>
        <taxon>Streptococcaceae</taxon>
        <taxon>Streptococcus</taxon>
    </lineage>
</organism>